<evidence type="ECO:0000313" key="1">
    <source>
        <dbReference type="EMBL" id="SDO03589.1"/>
    </source>
</evidence>
<dbReference type="OrthoDB" id="5190738at2"/>
<organism evidence="1 2">
    <name type="scientific">Klenkia soli</name>
    <dbReference type="NCBI Taxonomy" id="1052260"/>
    <lineage>
        <taxon>Bacteria</taxon>
        <taxon>Bacillati</taxon>
        <taxon>Actinomycetota</taxon>
        <taxon>Actinomycetes</taxon>
        <taxon>Geodermatophilales</taxon>
        <taxon>Geodermatophilaceae</taxon>
        <taxon>Klenkia</taxon>
    </lineage>
</organism>
<dbReference type="EMBL" id="FNIR01000003">
    <property type="protein sequence ID" value="SDO03589.1"/>
    <property type="molecule type" value="Genomic_DNA"/>
</dbReference>
<dbReference type="RefSeq" id="WP_091241382.1">
    <property type="nucleotide sequence ID" value="NZ_FNIR01000003.1"/>
</dbReference>
<reference evidence="2" key="1">
    <citation type="submission" date="2016-10" db="EMBL/GenBank/DDBJ databases">
        <authorList>
            <person name="Varghese N."/>
            <person name="Submissions S."/>
        </authorList>
    </citation>
    <scope>NUCLEOTIDE SEQUENCE [LARGE SCALE GENOMIC DNA]</scope>
    <source>
        <strain evidence="2">DSM 45843</strain>
    </source>
</reference>
<protein>
    <recommendedName>
        <fullName evidence="3">PH domain-containing protein</fullName>
    </recommendedName>
</protein>
<name>A0A1H0G9Z2_9ACTN</name>
<dbReference type="AlphaFoldDB" id="A0A1H0G9Z2"/>
<gene>
    <name evidence="1" type="ORF">SAMN05660199_01180</name>
</gene>
<keyword evidence="2" id="KW-1185">Reference proteome</keyword>
<evidence type="ECO:0008006" key="3">
    <source>
        <dbReference type="Google" id="ProtNLM"/>
    </source>
</evidence>
<sequence>MDPLAAFLVGQLTTDGFVPVTVLRVTQGRVPTRGSAQALGVGGRRLWLAHAQLFGQPTLASVPLTKVTGVDVRTVRRLTGTRRELSAWVDGNTLRFTVVDDEPTTAAFVAAVRAGGGQPTTTPG</sequence>
<dbReference type="Proteomes" id="UP000199088">
    <property type="component" value="Unassembled WGS sequence"/>
</dbReference>
<accession>A0A1H0G9Z2</accession>
<evidence type="ECO:0000313" key="2">
    <source>
        <dbReference type="Proteomes" id="UP000199088"/>
    </source>
</evidence>
<proteinExistence type="predicted"/>